<accession>A0A0F9G4G1</accession>
<gene>
    <name evidence="2" type="ORF">LCGC14_2164920</name>
</gene>
<dbReference type="PANTHER" id="PTHR34614">
    <property type="match status" value="1"/>
</dbReference>
<feature type="non-terminal residue" evidence="2">
    <location>
        <position position="558"/>
    </location>
</feature>
<comment type="caution">
    <text evidence="2">The sequence shown here is derived from an EMBL/GenBank/DDBJ whole genome shotgun (WGS) entry which is preliminary data.</text>
</comment>
<dbReference type="SUPFAM" id="SSF53098">
    <property type="entry name" value="Ribonuclease H-like"/>
    <property type="match status" value="1"/>
</dbReference>
<sequence>MYIDVVPNRSSPPAVLLRESYREGGRPKKRTLANLSALPVEVIEPLRRLLRGEDLVLRDSAFEIQRSLPHGHVAAVTAQAKALGFPALLGPRSPERDVVMGLIVARVCRPGSKLATTRWWQDTTLATDLGISNASTDDVYAAMDWLAGCQDSIEAKLARRHLSPGGMVLVDLSGSYVEGRHNELAARGYSRDGKKGRAQITYGLITDRDGRPVAVEVFPGNIADPVSFTSAITKIRDRFGLCDVVMVGDRGMITQTRIDDLKTLPGVGWVTALRAPAIKKLAQQGTIQMSLFDETDLAEITSPDYPGERLVVCRNPALATERTRKRRELLAATDTALDKIVASVTAGRLKDPGVIGMRVGRVVNRYKMAKHYNLTISEAVFTYHHNQDAIDTEAALDGIYVIRPSVGADRLDSGEVVEAYKRLRLVEAQFRSLKTVDLELRPIYHRLEQRVRAHVFICMLAAYLVWHLRQAWTPITFTDEQPPDRRSDPVAKAHRSPAAHKKASTRTTPNGDAAHSFETLLDHLATLTRNTVTIGDTDITIDKLTEPTELQHRAFNLL</sequence>
<dbReference type="EMBL" id="LAZR01027840">
    <property type="protein sequence ID" value="KKL64450.1"/>
    <property type="molecule type" value="Genomic_DNA"/>
</dbReference>
<dbReference type="AlphaFoldDB" id="A0A0F9G4G1"/>
<protein>
    <submittedName>
        <fullName evidence="2">Uncharacterized protein</fullName>
    </submittedName>
</protein>
<feature type="compositionally biased region" description="Basic and acidic residues" evidence="1">
    <location>
        <begin position="482"/>
        <end position="491"/>
    </location>
</feature>
<reference evidence="2" key="1">
    <citation type="journal article" date="2015" name="Nature">
        <title>Complex archaea that bridge the gap between prokaryotes and eukaryotes.</title>
        <authorList>
            <person name="Spang A."/>
            <person name="Saw J.H."/>
            <person name="Jorgensen S.L."/>
            <person name="Zaremba-Niedzwiedzka K."/>
            <person name="Martijn J."/>
            <person name="Lind A.E."/>
            <person name="van Eijk R."/>
            <person name="Schleper C."/>
            <person name="Guy L."/>
            <person name="Ettema T.J."/>
        </authorList>
    </citation>
    <scope>NUCLEOTIDE SEQUENCE</scope>
</reference>
<name>A0A0F9G4G1_9ZZZZ</name>
<evidence type="ECO:0000256" key="1">
    <source>
        <dbReference type="SAM" id="MobiDB-lite"/>
    </source>
</evidence>
<dbReference type="InterPro" id="IPR047654">
    <property type="entry name" value="IS1634_transpos"/>
</dbReference>
<feature type="region of interest" description="Disordered" evidence="1">
    <location>
        <begin position="477"/>
        <end position="512"/>
    </location>
</feature>
<dbReference type="InterPro" id="IPR012337">
    <property type="entry name" value="RNaseH-like_sf"/>
</dbReference>
<feature type="compositionally biased region" description="Basic residues" evidence="1">
    <location>
        <begin position="492"/>
        <end position="504"/>
    </location>
</feature>
<dbReference type="NCBIfam" id="NF033559">
    <property type="entry name" value="transpos_IS1634"/>
    <property type="match status" value="1"/>
</dbReference>
<evidence type="ECO:0000313" key="2">
    <source>
        <dbReference type="EMBL" id="KKL64450.1"/>
    </source>
</evidence>
<proteinExistence type="predicted"/>
<dbReference type="PANTHER" id="PTHR34614:SF2">
    <property type="entry name" value="TRANSPOSASE IS4-LIKE DOMAIN-CONTAINING PROTEIN"/>
    <property type="match status" value="1"/>
</dbReference>
<organism evidence="2">
    <name type="scientific">marine sediment metagenome</name>
    <dbReference type="NCBI Taxonomy" id="412755"/>
    <lineage>
        <taxon>unclassified sequences</taxon>
        <taxon>metagenomes</taxon>
        <taxon>ecological metagenomes</taxon>
    </lineage>
</organism>